<gene>
    <name evidence="2" type="ORF">GCM10010844_38140</name>
</gene>
<accession>A0ABQ2FQ16</accession>
<name>A0ABQ2FQ16_9DEIO</name>
<reference evidence="3" key="1">
    <citation type="journal article" date="2019" name="Int. J. Syst. Evol. Microbiol.">
        <title>The Global Catalogue of Microorganisms (GCM) 10K type strain sequencing project: providing services to taxonomists for standard genome sequencing and annotation.</title>
        <authorList>
            <consortium name="The Broad Institute Genomics Platform"/>
            <consortium name="The Broad Institute Genome Sequencing Center for Infectious Disease"/>
            <person name="Wu L."/>
            <person name="Ma J."/>
        </authorList>
    </citation>
    <scope>NUCLEOTIDE SEQUENCE [LARGE SCALE GENOMIC DNA]</scope>
    <source>
        <strain evidence="3">JCM 19173</strain>
    </source>
</reference>
<keyword evidence="3" id="KW-1185">Reference proteome</keyword>
<feature type="region of interest" description="Disordered" evidence="1">
    <location>
        <begin position="202"/>
        <end position="261"/>
    </location>
</feature>
<proteinExistence type="predicted"/>
<feature type="compositionally biased region" description="Acidic residues" evidence="1">
    <location>
        <begin position="244"/>
        <end position="261"/>
    </location>
</feature>
<dbReference type="Proteomes" id="UP000604341">
    <property type="component" value="Unassembled WGS sequence"/>
</dbReference>
<feature type="compositionally biased region" description="Basic and acidic residues" evidence="1">
    <location>
        <begin position="220"/>
        <end position="233"/>
    </location>
</feature>
<evidence type="ECO:0000256" key="1">
    <source>
        <dbReference type="SAM" id="MobiDB-lite"/>
    </source>
</evidence>
<evidence type="ECO:0000313" key="3">
    <source>
        <dbReference type="Proteomes" id="UP000604341"/>
    </source>
</evidence>
<dbReference type="RefSeq" id="WP_189070571.1">
    <property type="nucleotide sequence ID" value="NZ_BMPE01000021.1"/>
</dbReference>
<sequence length="261" mass="28555">MKPALPSGLPLTARPPLHQFTQAGYKHVWTCAGVYLFDMNGEPHWFATDGYSAMLTPAVHTEEAGADMLFGMSVGKHRAYRADHIRDLFKYVKGKHILLEASTGILHSPDGIMHVPPYEHDAPEGEEPEPVPLPDVHKPFKGVMTEQSECALGLQFVHAIRGAFNHLTKDAELVMSFLADNRLLFDIHAPYRAQIVLATKKHDPVKPEDEQDAPAEADSEGSKPEGKKGKDKPSGPQLFTLDELLGEDEGSAPPAEDGDPA</sequence>
<evidence type="ECO:0000313" key="2">
    <source>
        <dbReference type="EMBL" id="GGL15596.1"/>
    </source>
</evidence>
<organism evidence="2 3">
    <name type="scientific">Deinococcus radiotolerans</name>
    <dbReference type="NCBI Taxonomy" id="1309407"/>
    <lineage>
        <taxon>Bacteria</taxon>
        <taxon>Thermotogati</taxon>
        <taxon>Deinococcota</taxon>
        <taxon>Deinococci</taxon>
        <taxon>Deinococcales</taxon>
        <taxon>Deinococcaceae</taxon>
        <taxon>Deinococcus</taxon>
    </lineage>
</organism>
<feature type="compositionally biased region" description="Acidic residues" evidence="1">
    <location>
        <begin position="209"/>
        <end position="219"/>
    </location>
</feature>
<comment type="caution">
    <text evidence="2">The sequence shown here is derived from an EMBL/GenBank/DDBJ whole genome shotgun (WGS) entry which is preliminary data.</text>
</comment>
<protein>
    <submittedName>
        <fullName evidence="2">Uncharacterized protein</fullName>
    </submittedName>
</protein>
<dbReference type="EMBL" id="BMPE01000021">
    <property type="protein sequence ID" value="GGL15596.1"/>
    <property type="molecule type" value="Genomic_DNA"/>
</dbReference>